<comment type="subcellular location">
    <subcellularLocation>
        <location evidence="1">Membrane</location>
        <topology evidence="1">Multi-pass membrane protein</topology>
    </subcellularLocation>
</comment>
<organism evidence="7 8">
    <name type="scientific">Cottoperca gobio</name>
    <name type="common">Frogmouth</name>
    <name type="synonym">Aphritis gobio</name>
    <dbReference type="NCBI Taxonomy" id="56716"/>
    <lineage>
        <taxon>Eukaryota</taxon>
        <taxon>Metazoa</taxon>
        <taxon>Chordata</taxon>
        <taxon>Craniata</taxon>
        <taxon>Vertebrata</taxon>
        <taxon>Euteleostomi</taxon>
        <taxon>Actinopterygii</taxon>
        <taxon>Neopterygii</taxon>
        <taxon>Teleostei</taxon>
        <taxon>Neoteleostei</taxon>
        <taxon>Acanthomorphata</taxon>
        <taxon>Eupercaria</taxon>
        <taxon>Perciformes</taxon>
        <taxon>Notothenioidei</taxon>
        <taxon>Bovichtidae</taxon>
        <taxon>Cottoperca</taxon>
    </lineage>
</organism>
<accession>A0A6J2R3C6</accession>
<dbReference type="GeneID" id="115019412"/>
<dbReference type="InterPro" id="IPR008661">
    <property type="entry name" value="L6_membrane"/>
</dbReference>
<evidence type="ECO:0000256" key="4">
    <source>
        <dbReference type="ARBA" id="ARBA00022989"/>
    </source>
</evidence>
<dbReference type="GO" id="GO:0016020">
    <property type="term" value="C:membrane"/>
    <property type="evidence" value="ECO:0007669"/>
    <property type="project" value="UniProtKB-SubCell"/>
</dbReference>
<dbReference type="PANTHER" id="PTHR14198">
    <property type="entry name" value="TRANSMEMBRANE 4 L6 FAMILY MEMBER 1-RELATED"/>
    <property type="match status" value="1"/>
</dbReference>
<name>A0A6J2R3C6_COTGO</name>
<keyword evidence="5 6" id="KW-0472">Membrane</keyword>
<feature type="transmembrane region" description="Helical" evidence="6">
    <location>
        <begin position="152"/>
        <end position="171"/>
    </location>
</feature>
<evidence type="ECO:0000256" key="1">
    <source>
        <dbReference type="ARBA" id="ARBA00004141"/>
    </source>
</evidence>
<proteinExistence type="inferred from homology"/>
<keyword evidence="3 6" id="KW-0812">Transmembrane</keyword>
<dbReference type="InParanoid" id="A0A6J2R3C6"/>
<evidence type="ECO:0000256" key="3">
    <source>
        <dbReference type="ARBA" id="ARBA00022692"/>
    </source>
</evidence>
<evidence type="ECO:0000256" key="6">
    <source>
        <dbReference type="SAM" id="Phobius"/>
    </source>
</evidence>
<dbReference type="OrthoDB" id="9937421at2759"/>
<comment type="similarity">
    <text evidence="2">Belongs to the L6 tetraspanin family.</text>
</comment>
<dbReference type="PANTHER" id="PTHR14198:SF23">
    <property type="entry name" value="SI:CH211-137I24.10"/>
    <property type="match status" value="1"/>
</dbReference>
<keyword evidence="4 6" id="KW-1133">Transmembrane helix</keyword>
<feature type="transmembrane region" description="Helical" evidence="6">
    <location>
        <begin position="47"/>
        <end position="68"/>
    </location>
</feature>
<evidence type="ECO:0000313" key="8">
    <source>
        <dbReference type="RefSeq" id="XP_029304819.1"/>
    </source>
</evidence>
<evidence type="ECO:0000313" key="7">
    <source>
        <dbReference type="Proteomes" id="UP000504630"/>
    </source>
</evidence>
<dbReference type="AlphaFoldDB" id="A0A6J2R3C6"/>
<dbReference type="RefSeq" id="XP_029304819.1">
    <property type="nucleotide sequence ID" value="XM_029448959.1"/>
</dbReference>
<dbReference type="Pfam" id="PF05805">
    <property type="entry name" value="L6_membrane"/>
    <property type="match status" value="1"/>
</dbReference>
<evidence type="ECO:0000256" key="2">
    <source>
        <dbReference type="ARBA" id="ARBA00006193"/>
    </source>
</evidence>
<feature type="transmembrane region" description="Helical" evidence="6">
    <location>
        <begin position="12"/>
        <end position="32"/>
    </location>
</feature>
<feature type="transmembrane region" description="Helical" evidence="6">
    <location>
        <begin position="80"/>
        <end position="100"/>
    </location>
</feature>
<protein>
    <submittedName>
        <fullName evidence="8">Transmembrane 4 L6 family member 4-like</fullName>
    </submittedName>
</protein>
<reference evidence="8" key="1">
    <citation type="submission" date="2025-08" db="UniProtKB">
        <authorList>
            <consortium name="RefSeq"/>
        </authorList>
    </citation>
    <scope>IDENTIFICATION</scope>
</reference>
<dbReference type="KEGG" id="cgob:115019412"/>
<keyword evidence="7" id="KW-1185">Reference proteome</keyword>
<gene>
    <name evidence="8" type="primary">LOC115019412</name>
</gene>
<sequence length="187" mass="19987">MCTAKCSRVIAFTLYPLVFISIICNIVLFFPGGDIKYVKDGHITKEVMYMGGLAGGGVMVLISAVYIHSTGKQGCCGNRLGMFFSIAIAGVGVTGALYSFGVAMLGLSHGPLCNDGGTWTTPYKDSDFSYLTDFKLWGEKCTEPMHVVQFNTVLFVTLMVTSCLQVLVCAIQMINGLVGCLCGTGNE</sequence>
<evidence type="ECO:0000256" key="5">
    <source>
        <dbReference type="ARBA" id="ARBA00023136"/>
    </source>
</evidence>
<dbReference type="Proteomes" id="UP000504630">
    <property type="component" value="Chromosome 14"/>
</dbReference>